<evidence type="ECO:0000313" key="7">
    <source>
        <dbReference type="Proteomes" id="UP001176883"/>
    </source>
</evidence>
<comment type="subcellular location">
    <subcellularLocation>
        <location evidence="1">Membrane</location>
        <topology evidence="1">Single-pass membrane protein</topology>
    </subcellularLocation>
</comment>
<dbReference type="Proteomes" id="UP001176883">
    <property type="component" value="Unassembled WGS sequence"/>
</dbReference>
<keyword evidence="3" id="KW-1133">Transmembrane helix</keyword>
<keyword evidence="2" id="KW-0812">Transmembrane</keyword>
<dbReference type="SUPFAM" id="SSF56954">
    <property type="entry name" value="Outer membrane efflux proteins (OEP)"/>
    <property type="match status" value="1"/>
</dbReference>
<keyword evidence="4" id="KW-0472">Membrane</keyword>
<evidence type="ECO:0000256" key="2">
    <source>
        <dbReference type="ARBA" id="ARBA00022692"/>
    </source>
</evidence>
<proteinExistence type="predicted"/>
<gene>
    <name evidence="6" type="ORF">Q4Q35_09645</name>
</gene>
<evidence type="ECO:0000313" key="6">
    <source>
        <dbReference type="EMBL" id="MDO5970071.1"/>
    </source>
</evidence>
<dbReference type="PANTHER" id="PTHR30386">
    <property type="entry name" value="MEMBRANE FUSION SUBUNIT OF EMRAB-TOLC MULTIDRUG EFFLUX PUMP"/>
    <property type="match status" value="1"/>
</dbReference>
<dbReference type="EMBL" id="JAUOEK010000114">
    <property type="protein sequence ID" value="MDO5970071.1"/>
    <property type="molecule type" value="Genomic_DNA"/>
</dbReference>
<name>A0ABT8WA97_9FLAO</name>
<dbReference type="InterPro" id="IPR050739">
    <property type="entry name" value="MFP"/>
</dbReference>
<dbReference type="PANTHER" id="PTHR30386:SF26">
    <property type="entry name" value="TRANSPORT PROTEIN COMB"/>
    <property type="match status" value="1"/>
</dbReference>
<evidence type="ECO:0000256" key="3">
    <source>
        <dbReference type="ARBA" id="ARBA00022989"/>
    </source>
</evidence>
<dbReference type="RefSeq" id="WP_303277764.1">
    <property type="nucleotide sequence ID" value="NZ_JAUOEK010000114.1"/>
</dbReference>
<protein>
    <submittedName>
        <fullName evidence="6">HlyD family efflux transporter periplasmic adaptor subunit</fullName>
    </submittedName>
</protein>
<keyword evidence="7" id="KW-1185">Reference proteome</keyword>
<keyword evidence="5" id="KW-0175">Coiled coil</keyword>
<evidence type="ECO:0000256" key="4">
    <source>
        <dbReference type="ARBA" id="ARBA00023136"/>
    </source>
</evidence>
<evidence type="ECO:0000256" key="1">
    <source>
        <dbReference type="ARBA" id="ARBA00004167"/>
    </source>
</evidence>
<comment type="caution">
    <text evidence="6">The sequence shown here is derived from an EMBL/GenBank/DDBJ whole genome shotgun (WGS) entry which is preliminary data.</text>
</comment>
<evidence type="ECO:0000256" key="5">
    <source>
        <dbReference type="SAM" id="Coils"/>
    </source>
</evidence>
<accession>A0ABT8WA97</accession>
<feature type="coiled-coil region" evidence="5">
    <location>
        <begin position="102"/>
        <end position="210"/>
    </location>
</feature>
<organism evidence="6 7">
    <name type="scientific">Flavivirga aquimarina</name>
    <dbReference type="NCBI Taxonomy" id="2027862"/>
    <lineage>
        <taxon>Bacteria</taxon>
        <taxon>Pseudomonadati</taxon>
        <taxon>Bacteroidota</taxon>
        <taxon>Flavobacteriia</taxon>
        <taxon>Flavobacteriales</taxon>
        <taxon>Flavobacteriaceae</taxon>
        <taxon>Flavivirga</taxon>
    </lineage>
</organism>
<reference evidence="6" key="1">
    <citation type="submission" date="2023-07" db="EMBL/GenBank/DDBJ databases">
        <title>Two novel species in the genus Flavivirga.</title>
        <authorList>
            <person name="Kwon K."/>
        </authorList>
    </citation>
    <scope>NUCLEOTIDE SEQUENCE</scope>
    <source>
        <strain evidence="6">KCTC 52353</strain>
    </source>
</reference>
<sequence length="305" mass="35539">MSNRFSILFFPKGDILAVIENNADFNDIKLIKKYLKTFTLELKDFDSLDIKLPPKLDLGDVQTSYNNFRLRYQDYLNYLVLTPEKKRIDNYTFQMLSKSESLKDHTKRLEQYQVQLDNEKKKYLNNQKLYKRGIISELDYINSQNALSKAKEKYQELKSNLEYEKSNLLVAQNNLKQSSIKDKSLLLSSSQNLMQSRQELINDIKSWEQKYVLSSPIDGKFTLFDVWNQYQDINVNDVVFTIIPNDLNGIVGRVLVPITNSRKLKRGQDVLIKIENSPYQEWGKLRGTVSSISSIPLCNILPLLS</sequence>